<keyword evidence="2" id="KW-0328">Glycosyltransferase</keyword>
<dbReference type="Pfam" id="PF06722">
    <property type="entry name" value="EryCIII-like_C"/>
    <property type="match status" value="1"/>
</dbReference>
<dbReference type="GO" id="GO:0017000">
    <property type="term" value="P:antibiotic biosynthetic process"/>
    <property type="evidence" value="ECO:0007669"/>
    <property type="project" value="UniProtKB-KW"/>
</dbReference>
<name>A0A931GNY1_9ACTN</name>
<dbReference type="GO" id="GO:0008194">
    <property type="term" value="F:UDP-glycosyltransferase activity"/>
    <property type="evidence" value="ECO:0007669"/>
    <property type="project" value="InterPro"/>
</dbReference>
<dbReference type="InterPro" id="IPR002213">
    <property type="entry name" value="UDP_glucos_trans"/>
</dbReference>
<dbReference type="NCBIfam" id="TIGR04516">
    <property type="entry name" value="glycosyl_450act"/>
    <property type="match status" value="1"/>
</dbReference>
<sequence>MRVLLTSFAVNTHYFNLVPMAWALSCAGHDVRVAAQPALTEAITGSGLTAVPVGTDDSVLELFALIGGDLTVYHRELDFTFTRPETLTWDYQLGVQVVTTGLLLAPVNGDDVIDGLVDYARFWRPDLIVWEPMTMAGAVAARASGAAHARLLWGPDVLGAARREFLRLWRRRPPPHRDDPLAEWLAGTLERFGHGFDEDMVTGQWTIDPTPPGCRLPLGLPTVSTRFVPYHGTSVVPDWLYGPAERPRVCVTLGVSAREDRGSDFVPLDALLEAMADLDVEVVATLNGGQREELSAVPDNVRLVDFVPLNALLPGCAAIVHHGGSGTWQTAALHGVPQITLPNLWDAPLKGRQMEKLGAGLTVPPDRLTPGLLRDAVVRVLKEPSFAEAAARMRAEMLAEPSPAEIVPTLERLAARHRKGSGR</sequence>
<dbReference type="PANTHER" id="PTHR48050:SF13">
    <property type="entry name" value="STEROL 3-BETA-GLUCOSYLTRANSFERASE UGT80A2"/>
    <property type="match status" value="1"/>
</dbReference>
<evidence type="ECO:0000259" key="6">
    <source>
        <dbReference type="Pfam" id="PF21036"/>
    </source>
</evidence>
<dbReference type="InterPro" id="IPR048284">
    <property type="entry name" value="EryCIII-like_N"/>
</dbReference>
<comment type="similarity">
    <text evidence="1">Belongs to the glycosyltransferase 28 family.</text>
</comment>
<feature type="domain" description="Erythromycin biosynthesis protein CIII-like N-terminal" evidence="6">
    <location>
        <begin position="22"/>
        <end position="254"/>
    </location>
</feature>
<dbReference type="PROSITE" id="PS51257">
    <property type="entry name" value="PROKAR_LIPOPROTEIN"/>
    <property type="match status" value="1"/>
</dbReference>
<organism evidence="7 8">
    <name type="scientific">Actinomadura viridis</name>
    <dbReference type="NCBI Taxonomy" id="58110"/>
    <lineage>
        <taxon>Bacteria</taxon>
        <taxon>Bacillati</taxon>
        <taxon>Actinomycetota</taxon>
        <taxon>Actinomycetes</taxon>
        <taxon>Streptosporangiales</taxon>
        <taxon>Thermomonosporaceae</taxon>
        <taxon>Actinomadura</taxon>
    </lineage>
</organism>
<dbReference type="InterPro" id="IPR010610">
    <property type="entry name" value="EryCIII-like_C"/>
</dbReference>
<dbReference type="Gene3D" id="3.40.50.2000">
    <property type="entry name" value="Glycogen Phosphorylase B"/>
    <property type="match status" value="2"/>
</dbReference>
<gene>
    <name evidence="7" type="ORF">IW256_000967</name>
</gene>
<dbReference type="FunFam" id="3.40.50.2000:FF:000072">
    <property type="entry name" value="Glycosyl transferase"/>
    <property type="match status" value="1"/>
</dbReference>
<evidence type="ECO:0000256" key="2">
    <source>
        <dbReference type="ARBA" id="ARBA00022676"/>
    </source>
</evidence>
<evidence type="ECO:0000313" key="8">
    <source>
        <dbReference type="Proteomes" id="UP000614047"/>
    </source>
</evidence>
<evidence type="ECO:0000259" key="5">
    <source>
        <dbReference type="Pfam" id="PF06722"/>
    </source>
</evidence>
<keyword evidence="8" id="KW-1185">Reference proteome</keyword>
<dbReference type="RefSeq" id="WP_197009792.1">
    <property type="nucleotide sequence ID" value="NZ_BAABES010000007.1"/>
</dbReference>
<accession>A0A931GNY1</accession>
<feature type="domain" description="Erythromycin biosynthesis protein CIII-like C-terminal" evidence="5">
    <location>
        <begin position="270"/>
        <end position="413"/>
    </location>
</feature>
<dbReference type="GO" id="GO:0016758">
    <property type="term" value="F:hexosyltransferase activity"/>
    <property type="evidence" value="ECO:0007669"/>
    <property type="project" value="UniProtKB-ARBA"/>
</dbReference>
<evidence type="ECO:0000256" key="3">
    <source>
        <dbReference type="ARBA" id="ARBA00022679"/>
    </source>
</evidence>
<protein>
    <submittedName>
        <fullName evidence="7">Glycosyltransferase (Activator-dependent family)</fullName>
    </submittedName>
</protein>
<evidence type="ECO:0000256" key="4">
    <source>
        <dbReference type="ARBA" id="ARBA00023194"/>
    </source>
</evidence>
<proteinExistence type="inferred from homology"/>
<dbReference type="InterPro" id="IPR030953">
    <property type="entry name" value="Glycosyl_450act"/>
</dbReference>
<keyword evidence="4" id="KW-0045">Antibiotic biosynthesis</keyword>
<keyword evidence="3" id="KW-0808">Transferase</keyword>
<dbReference type="InterPro" id="IPR050426">
    <property type="entry name" value="Glycosyltransferase_28"/>
</dbReference>
<dbReference type="EMBL" id="JADOUA010000001">
    <property type="protein sequence ID" value="MBG6086854.1"/>
    <property type="molecule type" value="Genomic_DNA"/>
</dbReference>
<evidence type="ECO:0000313" key="7">
    <source>
        <dbReference type="EMBL" id="MBG6086854.1"/>
    </source>
</evidence>
<dbReference type="AlphaFoldDB" id="A0A931GNY1"/>
<comment type="caution">
    <text evidence="7">The sequence shown here is derived from an EMBL/GenBank/DDBJ whole genome shotgun (WGS) entry which is preliminary data.</text>
</comment>
<evidence type="ECO:0000256" key="1">
    <source>
        <dbReference type="ARBA" id="ARBA00006962"/>
    </source>
</evidence>
<dbReference type="CDD" id="cd03784">
    <property type="entry name" value="GT1_Gtf-like"/>
    <property type="match status" value="1"/>
</dbReference>
<dbReference type="Proteomes" id="UP000614047">
    <property type="component" value="Unassembled WGS sequence"/>
</dbReference>
<dbReference type="Pfam" id="PF21036">
    <property type="entry name" value="EryCIII-like_N"/>
    <property type="match status" value="1"/>
</dbReference>
<reference evidence="7" key="1">
    <citation type="submission" date="2020-11" db="EMBL/GenBank/DDBJ databases">
        <title>Sequencing the genomes of 1000 actinobacteria strains.</title>
        <authorList>
            <person name="Klenk H.-P."/>
        </authorList>
    </citation>
    <scope>NUCLEOTIDE SEQUENCE</scope>
    <source>
        <strain evidence="7">DSM 43175</strain>
    </source>
</reference>
<dbReference type="PANTHER" id="PTHR48050">
    <property type="entry name" value="STEROL 3-BETA-GLUCOSYLTRANSFERASE"/>
    <property type="match status" value="1"/>
</dbReference>
<dbReference type="SUPFAM" id="SSF53756">
    <property type="entry name" value="UDP-Glycosyltransferase/glycogen phosphorylase"/>
    <property type="match status" value="1"/>
</dbReference>